<name>A0A4T0FI78_9BASI</name>
<keyword evidence="3" id="KW-0677">Repeat</keyword>
<dbReference type="SMART" id="SM00386">
    <property type="entry name" value="HAT"/>
    <property type="match status" value="6"/>
</dbReference>
<feature type="compositionally biased region" description="Basic residues" evidence="5">
    <location>
        <begin position="80"/>
        <end position="97"/>
    </location>
</feature>
<comment type="subcellular location">
    <subcellularLocation>
        <location evidence="1">Nucleus</location>
        <location evidence="1">Nucleolus</location>
    </subcellularLocation>
</comment>
<feature type="compositionally biased region" description="Basic and acidic residues" evidence="5">
    <location>
        <begin position="67"/>
        <end position="79"/>
    </location>
</feature>
<organism evidence="7 8">
    <name type="scientific">Wallemia hederae</name>
    <dbReference type="NCBI Taxonomy" id="1540922"/>
    <lineage>
        <taxon>Eukaryota</taxon>
        <taxon>Fungi</taxon>
        <taxon>Dikarya</taxon>
        <taxon>Basidiomycota</taxon>
        <taxon>Wallemiomycotina</taxon>
        <taxon>Wallemiomycetes</taxon>
        <taxon>Wallemiales</taxon>
        <taxon>Wallemiaceae</taxon>
        <taxon>Wallemia</taxon>
    </lineage>
</organism>
<dbReference type="PANTHER" id="PTHR23270">
    <property type="entry name" value="PROGRAMMED CELL DEATH PROTEIN 11 PRE-RRNA PROCESSING PROTEIN RRP5"/>
    <property type="match status" value="1"/>
</dbReference>
<evidence type="ECO:0000256" key="3">
    <source>
        <dbReference type="ARBA" id="ARBA00022737"/>
    </source>
</evidence>
<dbReference type="FunFam" id="2.40.50.140:FF:000103">
    <property type="entry name" value="protein RRP5 homolog"/>
    <property type="match status" value="1"/>
</dbReference>
<dbReference type="Pfam" id="PF24685">
    <property type="entry name" value="OB_RRP5_4th"/>
    <property type="match status" value="1"/>
</dbReference>
<feature type="compositionally biased region" description="Acidic residues" evidence="5">
    <location>
        <begin position="716"/>
        <end position="775"/>
    </location>
</feature>
<feature type="compositionally biased region" description="Acidic residues" evidence="5">
    <location>
        <begin position="171"/>
        <end position="188"/>
    </location>
</feature>
<dbReference type="CDD" id="cd05693">
    <property type="entry name" value="S1_Rrp5_repeat_hs1_sc1"/>
    <property type="match status" value="1"/>
</dbReference>
<dbReference type="EMBL" id="SPNW01000042">
    <property type="protein sequence ID" value="TIA88147.1"/>
    <property type="molecule type" value="Genomic_DNA"/>
</dbReference>
<dbReference type="PANTHER" id="PTHR23270:SF10">
    <property type="entry name" value="PROTEIN RRP5 HOMOLOG"/>
    <property type="match status" value="1"/>
</dbReference>
<evidence type="ECO:0000259" key="6">
    <source>
        <dbReference type="PROSITE" id="PS50126"/>
    </source>
</evidence>
<keyword evidence="2" id="KW-0698">rRNA processing</keyword>
<comment type="caution">
    <text evidence="7">The sequence shown here is derived from an EMBL/GenBank/DDBJ whole genome shotgun (WGS) entry which is preliminary data.</text>
</comment>
<dbReference type="SMART" id="SM00316">
    <property type="entry name" value="S1"/>
    <property type="match status" value="6"/>
</dbReference>
<feature type="domain" description="S1 motif" evidence="6">
    <location>
        <begin position="620"/>
        <end position="689"/>
    </location>
</feature>
<feature type="domain" description="S1 motif" evidence="6">
    <location>
        <begin position="439"/>
        <end position="514"/>
    </location>
</feature>
<proteinExistence type="predicted"/>
<feature type="domain" description="S1 motif" evidence="6">
    <location>
        <begin position="340"/>
        <end position="410"/>
    </location>
</feature>
<feature type="region of interest" description="Disordered" evidence="5">
    <location>
        <begin position="693"/>
        <end position="848"/>
    </location>
</feature>
<dbReference type="Pfam" id="PF23459">
    <property type="entry name" value="S1_RRP5"/>
    <property type="match status" value="1"/>
</dbReference>
<dbReference type="PROSITE" id="PS50126">
    <property type="entry name" value="S1"/>
    <property type="match status" value="4"/>
</dbReference>
<gene>
    <name evidence="7" type="ORF">E3P99_02771</name>
</gene>
<feature type="domain" description="S1 motif" evidence="6">
    <location>
        <begin position="531"/>
        <end position="600"/>
    </location>
</feature>
<feature type="region of interest" description="Disordered" evidence="5">
    <location>
        <begin position="167"/>
        <end position="188"/>
    </location>
</feature>
<dbReference type="GO" id="GO:0003723">
    <property type="term" value="F:RNA binding"/>
    <property type="evidence" value="ECO:0007669"/>
    <property type="project" value="TreeGrafter"/>
</dbReference>
<evidence type="ECO:0000256" key="1">
    <source>
        <dbReference type="ARBA" id="ARBA00004604"/>
    </source>
</evidence>
<feature type="region of interest" description="Disordered" evidence="5">
    <location>
        <begin position="1"/>
        <end position="108"/>
    </location>
</feature>
<dbReference type="InterPro" id="IPR003107">
    <property type="entry name" value="HAT"/>
</dbReference>
<feature type="compositionally biased region" description="Acidic residues" evidence="5">
    <location>
        <begin position="817"/>
        <end position="831"/>
    </location>
</feature>
<feature type="compositionally biased region" description="Basic and acidic residues" evidence="5">
    <location>
        <begin position="1"/>
        <end position="13"/>
    </location>
</feature>
<sequence length="1127" mass="125319">MVKRKSEAADKTDAVSAPDSSSILKSAPSKKHKTFDDAGDANKGAEVDFPRGGGTGLTNVETAQAKQEGRREADAEASARKKTTTKSAKSKSSKKPAKKESTKDKDSKKDYFRVEHLNYKRAVPGMKLLVQIIQITPIELIVSLPEQLLAHIPITNISSHFTSRLDKAMNDDSDDEDNDASDEEDDSLPELDDLFHLGQWLRAAVVHVHKDTNTGRVKKEGDELIRASRKLELTVDPRTVNQGLVAKDFEKDFTTFGAVRSVEDHGYLIDLGVQDVDGFVSGKEMKKSGFNTEIASQVGAVLPLTVTSKTNKVANLTPNETTFNKSYMSEANTLESVVPGALLNAMVTAVLPAGLNVRFYGFFDGTISREHIPYDKKPLSERFPEGSKLKARVIFDHPTSNPKRFSLSLLPHIVQLSNSLTERSEDGNTHTITEAFAKGRVIDDVQVIMVESEKGLYVTIPNSTLIGFIHISQIADDHTPSLSSSTGATKVGSKHTARVVGLSHVDKIVQLSIKPSVLAKTFMKVSDAQVGAVVDGTVKKIADDRMFVSISGSVDAIVWPVHYSDTKLKHPEKKYRPDMKVKTRIMTAEADKNRITATLKKTLVKSDLPVIDSYDVSNKNIITHATVSALKEKGAIIEFYNSVRAFLPVGEISESYTKHAQDALQIGQVVKVVIIKVESEAKRMMASIRKTVPKEERDAIAKERKSDNKVSKADKEEEQDEGEEVAEMQVDDDDEEEESGDEGVEDGDDIDDSDEDVVGLEIDEESSDDDDDVTMEDTTNKKPKKSTKDVASLSAGGFNWDGDENDAEASQGSQSGSDDEEEEEEGSDDDENGKQRKKKRKGTKHFEGDLTALMNERPPESSNDFERLLLGSPNSSYLWIQYMSFQLNLSEIDKAREIAQRALKTIGFRESQEKFNVWIALLNLENTFGDEESFDKTFKDAVSYNEPLTMHMKVADILKASEKFDAANDIYVKATKKFGNQVILWINYAEFKFRVDDQVGARSLLTRSLKSLDKRDHIACISKFAQMEFKVGDAERGKTIFEGIIESHPKQLDQWFIYTDMLARNKDLGGLRNVFEKLLAHKLSTKKAKSVFKKWLTIEKEIGDEQGVNDVKERAIAWNESRQGDEE</sequence>
<dbReference type="SUPFAM" id="SSF48452">
    <property type="entry name" value="TPR-like"/>
    <property type="match status" value="1"/>
</dbReference>
<feature type="compositionally biased region" description="Basic and acidic residues" evidence="5">
    <location>
        <begin position="693"/>
        <end position="715"/>
    </location>
</feature>
<accession>A0A4T0FI78</accession>
<feature type="compositionally biased region" description="Basic and acidic residues" evidence="5">
    <location>
        <begin position="98"/>
        <end position="108"/>
    </location>
</feature>
<evidence type="ECO:0000256" key="4">
    <source>
        <dbReference type="ARBA" id="ARBA00023242"/>
    </source>
</evidence>
<dbReference type="Gene3D" id="1.25.40.10">
    <property type="entry name" value="Tetratricopeptide repeat domain"/>
    <property type="match status" value="1"/>
</dbReference>
<dbReference type="GO" id="GO:0006364">
    <property type="term" value="P:rRNA processing"/>
    <property type="evidence" value="ECO:0007669"/>
    <property type="project" value="UniProtKB-KW"/>
</dbReference>
<dbReference type="Gene3D" id="2.40.50.140">
    <property type="entry name" value="Nucleic acid-binding proteins"/>
    <property type="match status" value="6"/>
</dbReference>
<keyword evidence="4" id="KW-0539">Nucleus</keyword>
<dbReference type="Proteomes" id="UP000310189">
    <property type="component" value="Unassembled WGS sequence"/>
</dbReference>
<dbReference type="CDD" id="cd05697">
    <property type="entry name" value="S1_Rrp5_repeat_hs5"/>
    <property type="match status" value="1"/>
</dbReference>
<dbReference type="SUPFAM" id="SSF50249">
    <property type="entry name" value="Nucleic acid-binding proteins"/>
    <property type="match status" value="6"/>
</dbReference>
<protein>
    <recommendedName>
        <fullName evidence="6">S1 motif domain-containing protein</fullName>
    </recommendedName>
</protein>
<dbReference type="InterPro" id="IPR057302">
    <property type="entry name" value="Rrp5_S1"/>
</dbReference>
<dbReference type="InterPro" id="IPR011990">
    <property type="entry name" value="TPR-like_helical_dom_sf"/>
</dbReference>
<dbReference type="GO" id="GO:0032040">
    <property type="term" value="C:small-subunit processome"/>
    <property type="evidence" value="ECO:0007669"/>
    <property type="project" value="TreeGrafter"/>
</dbReference>
<evidence type="ECO:0000313" key="8">
    <source>
        <dbReference type="Proteomes" id="UP000310189"/>
    </source>
</evidence>
<evidence type="ECO:0000256" key="5">
    <source>
        <dbReference type="SAM" id="MobiDB-lite"/>
    </source>
</evidence>
<dbReference type="Pfam" id="PF05843">
    <property type="entry name" value="Suf"/>
    <property type="match status" value="1"/>
</dbReference>
<evidence type="ECO:0000313" key="7">
    <source>
        <dbReference type="EMBL" id="TIA88147.1"/>
    </source>
</evidence>
<dbReference type="InterPro" id="IPR003029">
    <property type="entry name" value="S1_domain"/>
</dbReference>
<evidence type="ECO:0000256" key="2">
    <source>
        <dbReference type="ARBA" id="ARBA00022552"/>
    </source>
</evidence>
<dbReference type="InterPro" id="IPR012340">
    <property type="entry name" value="NA-bd_OB-fold"/>
</dbReference>
<dbReference type="InterPro" id="IPR057301">
    <property type="entry name" value="Rrp5_OB_4th"/>
</dbReference>
<keyword evidence="8" id="KW-1185">Reference proteome</keyword>
<dbReference type="InterPro" id="IPR048059">
    <property type="entry name" value="Rrp5_S1_rpt_hs1_sc1"/>
</dbReference>
<dbReference type="InterPro" id="IPR008847">
    <property type="entry name" value="Suf"/>
</dbReference>
<dbReference type="AlphaFoldDB" id="A0A4T0FI78"/>
<reference evidence="7 8" key="1">
    <citation type="submission" date="2019-03" db="EMBL/GenBank/DDBJ databases">
        <title>Sequencing 23 genomes of Wallemia ichthyophaga.</title>
        <authorList>
            <person name="Gostincar C."/>
        </authorList>
    </citation>
    <scope>NUCLEOTIDE SEQUENCE [LARGE SCALE GENOMIC DNA]</scope>
    <source>
        <strain evidence="7 8">EXF-5753</strain>
    </source>
</reference>
<dbReference type="InterPro" id="IPR045209">
    <property type="entry name" value="Rrp5"/>
</dbReference>
<dbReference type="Pfam" id="PF00575">
    <property type="entry name" value="S1"/>
    <property type="match status" value="1"/>
</dbReference>
<dbReference type="OrthoDB" id="412781at2759"/>